<protein>
    <recommendedName>
        <fullName evidence="3">Tetratricopeptide repeat protein</fullName>
    </recommendedName>
</protein>
<dbReference type="SMART" id="SM00028">
    <property type="entry name" value="TPR"/>
    <property type="match status" value="2"/>
</dbReference>
<dbReference type="AlphaFoldDB" id="A0A8J8FK58"/>
<comment type="caution">
    <text evidence="1">The sequence shown here is derived from an EMBL/GenBank/DDBJ whole genome shotgun (WGS) entry which is preliminary data.</text>
</comment>
<evidence type="ECO:0000313" key="1">
    <source>
        <dbReference type="EMBL" id="NNV56529.1"/>
    </source>
</evidence>
<gene>
    <name evidence="1" type="ORF">GD597_13740</name>
</gene>
<dbReference type="Gene3D" id="1.25.40.10">
    <property type="entry name" value="Tetratricopeptide repeat domain"/>
    <property type="match status" value="1"/>
</dbReference>
<proteinExistence type="predicted"/>
<dbReference type="RefSeq" id="WP_171608470.1">
    <property type="nucleotide sequence ID" value="NZ_WHPF01000009.1"/>
</dbReference>
<dbReference type="EMBL" id="WHPF01000009">
    <property type="protein sequence ID" value="NNV56529.1"/>
    <property type="molecule type" value="Genomic_DNA"/>
</dbReference>
<dbReference type="Proteomes" id="UP000598971">
    <property type="component" value="Unassembled WGS sequence"/>
</dbReference>
<dbReference type="InterPro" id="IPR011990">
    <property type="entry name" value="TPR-like_helical_dom_sf"/>
</dbReference>
<accession>A0A8J8FK58</accession>
<dbReference type="InterPro" id="IPR019734">
    <property type="entry name" value="TPR_rpt"/>
</dbReference>
<dbReference type="SUPFAM" id="SSF48452">
    <property type="entry name" value="TPR-like"/>
    <property type="match status" value="1"/>
</dbReference>
<reference evidence="1" key="1">
    <citation type="submission" date="2019-10" db="EMBL/GenBank/DDBJ databases">
        <title>Draft genome sequence of Panacibacter sp. KCS-6.</title>
        <authorList>
            <person name="Yim K.J."/>
        </authorList>
    </citation>
    <scope>NUCLEOTIDE SEQUENCE</scope>
    <source>
        <strain evidence="1">KCS-6</strain>
    </source>
</reference>
<organism evidence="1 2">
    <name type="scientific">Limnovirga soli</name>
    <dbReference type="NCBI Taxonomy" id="2656915"/>
    <lineage>
        <taxon>Bacteria</taxon>
        <taxon>Pseudomonadati</taxon>
        <taxon>Bacteroidota</taxon>
        <taxon>Chitinophagia</taxon>
        <taxon>Chitinophagales</taxon>
        <taxon>Chitinophagaceae</taxon>
        <taxon>Limnovirga</taxon>
    </lineage>
</organism>
<dbReference type="Pfam" id="PF13181">
    <property type="entry name" value="TPR_8"/>
    <property type="match status" value="1"/>
</dbReference>
<evidence type="ECO:0008006" key="3">
    <source>
        <dbReference type="Google" id="ProtNLM"/>
    </source>
</evidence>
<name>A0A8J8FK58_9BACT</name>
<sequence length="172" mass="20176">MTTQAEQTYLEAEADIRNSNYHEAFQKYESILYEEPGFAPAHNSLGWIFRTQFDNYEKAEMHLKAAIQADPLYPHPYFHLAGLYIDLEKFDELKSLLDKSLTIVTIDKAWVYYRFGMMQEIQSQYDSAIAFYKKAIINSISNDKIKDYQADIERCTTKQSILQEQNTEKEKS</sequence>
<evidence type="ECO:0000313" key="2">
    <source>
        <dbReference type="Proteomes" id="UP000598971"/>
    </source>
</evidence>
<keyword evidence="2" id="KW-1185">Reference proteome</keyword>